<dbReference type="Proteomes" id="UP000504603">
    <property type="component" value="Unplaced"/>
</dbReference>
<feature type="region of interest" description="Disordered" evidence="1">
    <location>
        <begin position="141"/>
        <end position="195"/>
    </location>
</feature>
<dbReference type="Pfam" id="PF03732">
    <property type="entry name" value="Retrotrans_gag"/>
    <property type="match status" value="1"/>
</dbReference>
<protein>
    <submittedName>
        <fullName evidence="4">Uncharacterized protein LOC111017548</fullName>
    </submittedName>
</protein>
<dbReference type="KEGG" id="mcha:111017548"/>
<evidence type="ECO:0000313" key="4">
    <source>
        <dbReference type="RefSeq" id="XP_022149029.1"/>
    </source>
</evidence>
<dbReference type="RefSeq" id="XP_022149029.1">
    <property type="nucleotide sequence ID" value="XM_022293337.1"/>
</dbReference>
<name>A0A6J1D5T3_MOMCH</name>
<feature type="region of interest" description="Disordered" evidence="1">
    <location>
        <begin position="273"/>
        <end position="318"/>
    </location>
</feature>
<dbReference type="InterPro" id="IPR005162">
    <property type="entry name" value="Retrotrans_gag_dom"/>
</dbReference>
<proteinExistence type="predicted"/>
<feature type="domain" description="Retrotransposon gag" evidence="2">
    <location>
        <begin position="14"/>
        <end position="105"/>
    </location>
</feature>
<feature type="compositionally biased region" description="Basic and acidic residues" evidence="1">
    <location>
        <begin position="273"/>
        <end position="302"/>
    </location>
</feature>
<dbReference type="PANTHER" id="PTHR33223:SF10">
    <property type="entry name" value="AMINOTRANSFERASE-LIKE PLANT MOBILE DOMAIN-CONTAINING PROTEIN"/>
    <property type="match status" value="1"/>
</dbReference>
<accession>A0A6J1D5T3</accession>
<gene>
    <name evidence="4" type="primary">LOC111017548</name>
</gene>
<sequence length="318" mass="36621">MDFLAASDAIKCRAFQIALEGSVRLWYQQLKPRSIDSYQQLRRLFINQFSARQLLKLPPSHLETVKQRDNESLTEYIARLMDEHVKVVSCTDDIAMMYFTTGLNDRNLTIEFGSRPPASLNKMLARARQYIDGLELWKAKGARRSSRGKDRDQRSSPPKKRHSDDQSSSRQAVDDRSRGQCDERGSSDRWGPKFDKFTPLNASVAEIYATVENTDMKALFTAPKKLHRPSGKRDKRLYCRFHKDHGHNSSRCFHLKEQVKDLIRRGYLKKYVGSRERAKPEGSTREEKRERSQPPGRKEDRPAVINTIHGGPSGRKSG</sequence>
<dbReference type="PANTHER" id="PTHR33223">
    <property type="entry name" value="CCHC-TYPE DOMAIN-CONTAINING PROTEIN"/>
    <property type="match status" value="1"/>
</dbReference>
<dbReference type="GeneID" id="111017548"/>
<feature type="compositionally biased region" description="Basic and acidic residues" evidence="1">
    <location>
        <begin position="162"/>
        <end position="195"/>
    </location>
</feature>
<evidence type="ECO:0000259" key="2">
    <source>
        <dbReference type="Pfam" id="PF03732"/>
    </source>
</evidence>
<evidence type="ECO:0000313" key="3">
    <source>
        <dbReference type="Proteomes" id="UP000504603"/>
    </source>
</evidence>
<dbReference type="AlphaFoldDB" id="A0A6J1D5T3"/>
<dbReference type="OrthoDB" id="1740536at2759"/>
<evidence type="ECO:0000256" key="1">
    <source>
        <dbReference type="SAM" id="MobiDB-lite"/>
    </source>
</evidence>
<organism evidence="3 4">
    <name type="scientific">Momordica charantia</name>
    <name type="common">Bitter gourd</name>
    <name type="synonym">Balsam pear</name>
    <dbReference type="NCBI Taxonomy" id="3673"/>
    <lineage>
        <taxon>Eukaryota</taxon>
        <taxon>Viridiplantae</taxon>
        <taxon>Streptophyta</taxon>
        <taxon>Embryophyta</taxon>
        <taxon>Tracheophyta</taxon>
        <taxon>Spermatophyta</taxon>
        <taxon>Magnoliopsida</taxon>
        <taxon>eudicotyledons</taxon>
        <taxon>Gunneridae</taxon>
        <taxon>Pentapetalae</taxon>
        <taxon>rosids</taxon>
        <taxon>fabids</taxon>
        <taxon>Cucurbitales</taxon>
        <taxon>Cucurbitaceae</taxon>
        <taxon>Momordiceae</taxon>
        <taxon>Momordica</taxon>
    </lineage>
</organism>
<reference evidence="4" key="1">
    <citation type="submission" date="2025-08" db="UniProtKB">
        <authorList>
            <consortium name="RefSeq"/>
        </authorList>
    </citation>
    <scope>IDENTIFICATION</scope>
    <source>
        <strain evidence="4">OHB3-1</strain>
    </source>
</reference>
<keyword evidence="3" id="KW-1185">Reference proteome</keyword>